<proteinExistence type="inferred from homology"/>
<dbReference type="SUPFAM" id="SSF52743">
    <property type="entry name" value="Subtilisin-like"/>
    <property type="match status" value="1"/>
</dbReference>
<sequence>MGEGVIVGILDNDINPCHVSFLDDDMPPPAKWHMGATSPMGAFQDSVEVISMSLGDDMETRKPFYKDLIVVGSFPTVMSDLFVGTNTVNASSLERTLTKCALWLLTVAASTMGRRLISRVELGNGMVLDVENLKWYKRVRDNPFPLHLHRGNVCRRRAQHRRRPQQDRGVPAQGGPHHALGDDPEGGRRGHGQLVAASRMTHADGEMIMAYINSTPNVLAFGLMRQRIEFTVKLKRGASRQWHRGGQPPVGLRQALRAQPNRRALRTIAQQLIRTIFPARALFWFIWSSSCFR</sequence>
<dbReference type="InterPro" id="IPR036852">
    <property type="entry name" value="Peptidase_S8/S53_dom_sf"/>
</dbReference>
<dbReference type="InterPro" id="IPR045051">
    <property type="entry name" value="SBT"/>
</dbReference>
<reference evidence="4" key="1">
    <citation type="submission" date="2015-06" db="UniProtKB">
        <authorList>
            <consortium name="EnsemblPlants"/>
        </authorList>
    </citation>
    <scope>IDENTIFICATION</scope>
</reference>
<evidence type="ECO:0000313" key="4">
    <source>
        <dbReference type="EnsemblPlants" id="EMT21176"/>
    </source>
</evidence>
<dbReference type="AlphaFoldDB" id="M8CDG1"/>
<name>M8CDG1_AEGTA</name>
<dbReference type="GO" id="GO:0004252">
    <property type="term" value="F:serine-type endopeptidase activity"/>
    <property type="evidence" value="ECO:0007669"/>
    <property type="project" value="InterPro"/>
</dbReference>
<dbReference type="Gene3D" id="3.50.30.30">
    <property type="match status" value="1"/>
</dbReference>
<dbReference type="PANTHER" id="PTHR10795">
    <property type="entry name" value="PROPROTEIN CONVERTASE SUBTILISIN/KEXIN"/>
    <property type="match status" value="1"/>
</dbReference>
<evidence type="ECO:0000256" key="1">
    <source>
        <dbReference type="ARBA" id="ARBA00011073"/>
    </source>
</evidence>
<accession>M8CDG1</accession>
<protein>
    <submittedName>
        <fullName evidence="4">Uncharacterized protein</fullName>
    </submittedName>
</protein>
<feature type="compositionally biased region" description="Basic and acidic residues" evidence="3">
    <location>
        <begin position="179"/>
        <end position="188"/>
    </location>
</feature>
<dbReference type="GO" id="GO:0006508">
    <property type="term" value="P:proteolysis"/>
    <property type="evidence" value="ECO:0007669"/>
    <property type="project" value="InterPro"/>
</dbReference>
<comment type="similarity">
    <text evidence="1">Belongs to the peptidase S8 family.</text>
</comment>
<dbReference type="Gene3D" id="3.40.50.200">
    <property type="entry name" value="Peptidase S8/S53 domain"/>
    <property type="match status" value="1"/>
</dbReference>
<evidence type="ECO:0000256" key="2">
    <source>
        <dbReference type="ARBA" id="ARBA00022729"/>
    </source>
</evidence>
<keyword evidence="2" id="KW-0732">Signal</keyword>
<feature type="region of interest" description="Disordered" evidence="3">
    <location>
        <begin position="155"/>
        <end position="191"/>
    </location>
</feature>
<dbReference type="EnsemblPlants" id="EMT21176">
    <property type="protein sequence ID" value="EMT21176"/>
    <property type="gene ID" value="F775_01229"/>
</dbReference>
<evidence type="ECO:0000256" key="3">
    <source>
        <dbReference type="SAM" id="MobiDB-lite"/>
    </source>
</evidence>
<organism evidence="4">
    <name type="scientific">Aegilops tauschii</name>
    <name type="common">Tausch's goatgrass</name>
    <name type="synonym">Aegilops squarrosa</name>
    <dbReference type="NCBI Taxonomy" id="37682"/>
    <lineage>
        <taxon>Eukaryota</taxon>
        <taxon>Viridiplantae</taxon>
        <taxon>Streptophyta</taxon>
        <taxon>Embryophyta</taxon>
        <taxon>Tracheophyta</taxon>
        <taxon>Spermatophyta</taxon>
        <taxon>Magnoliopsida</taxon>
        <taxon>Liliopsida</taxon>
        <taxon>Poales</taxon>
        <taxon>Poaceae</taxon>
        <taxon>BOP clade</taxon>
        <taxon>Pooideae</taxon>
        <taxon>Triticodae</taxon>
        <taxon>Triticeae</taxon>
        <taxon>Triticinae</taxon>
        <taxon>Aegilops</taxon>
    </lineage>
</organism>